<dbReference type="EMBL" id="FWDO01000007">
    <property type="protein sequence ID" value="SLM19881.1"/>
    <property type="molecule type" value="Genomic_DNA"/>
</dbReference>
<dbReference type="AlphaFoldDB" id="A0A3P3XUA8"/>
<evidence type="ECO:0000313" key="1">
    <source>
        <dbReference type="EMBL" id="SLM19881.1"/>
    </source>
</evidence>
<sequence length="67" mass="7893">MKYKKTNRYGQARVLTFFALKSTIENVLRVRQGVRLIRRKELYSYMDAGGSYDSGTNYRNESRANYS</sequence>
<reference evidence="1" key="1">
    <citation type="submission" date="2017-02" db="EMBL/GenBank/DDBJ databases">
        <authorList>
            <person name="Regsiter A."/>
            <person name="William W."/>
        </authorList>
    </citation>
    <scope>NUCLEOTIDE SEQUENCE</scope>
    <source>
        <strain evidence="1">BdmA 4</strain>
    </source>
</reference>
<name>A0A3P3XUA8_9SPIR</name>
<accession>A0A3P3XUA8</accession>
<gene>
    <name evidence="1" type="ORF">SPIRO4BDMA_70305</name>
</gene>
<protein>
    <submittedName>
        <fullName evidence="1">Uncharacterized protein</fullName>
    </submittedName>
</protein>
<organism evidence="1">
    <name type="scientific">uncultured spirochete</name>
    <dbReference type="NCBI Taxonomy" id="156406"/>
    <lineage>
        <taxon>Bacteria</taxon>
        <taxon>Pseudomonadati</taxon>
        <taxon>Spirochaetota</taxon>
        <taxon>Spirochaetia</taxon>
        <taxon>Spirochaetales</taxon>
        <taxon>environmental samples</taxon>
    </lineage>
</organism>
<proteinExistence type="predicted"/>